<dbReference type="EMBL" id="LSUQ01000001">
    <property type="protein sequence ID" value="OAG95367.1"/>
    <property type="molecule type" value="Genomic_DNA"/>
</dbReference>
<reference evidence="1 2" key="1">
    <citation type="submission" date="2016-02" db="EMBL/GenBank/DDBJ databases">
        <title>Draft genome sequence of Acidibacillus ferrooxidans SLC66.</title>
        <authorList>
            <person name="Oliveira G."/>
            <person name="Nancucheo I."/>
            <person name="Dall'Agnol H."/>
            <person name="Johnson B."/>
            <person name="Oliveira R."/>
            <person name="Nunes G.L."/>
            <person name="Tzotzos G."/>
            <person name="Orellana S.C."/>
            <person name="Salim A.C."/>
            <person name="Araujo F.M."/>
        </authorList>
    </citation>
    <scope>NUCLEOTIDE SEQUENCE [LARGE SCALE GENOMIC DNA]</scope>
    <source>
        <strain evidence="1 2">SLC66</strain>
    </source>
</reference>
<gene>
    <name evidence="1" type="ORF">AYW79_00165</name>
</gene>
<evidence type="ECO:0000313" key="1">
    <source>
        <dbReference type="EMBL" id="OAG95367.1"/>
    </source>
</evidence>
<proteinExistence type="predicted"/>
<dbReference type="Proteomes" id="UP000077421">
    <property type="component" value="Unassembled WGS sequence"/>
</dbReference>
<evidence type="ECO:0000313" key="2">
    <source>
        <dbReference type="Proteomes" id="UP000077421"/>
    </source>
</evidence>
<name>A0A853KEP2_9BACL</name>
<dbReference type="OrthoDB" id="2377073at2"/>
<accession>A0A853KEP2</accession>
<dbReference type="AlphaFoldDB" id="A0A853KEP2"/>
<comment type="caution">
    <text evidence="1">The sequence shown here is derived from an EMBL/GenBank/DDBJ whole genome shotgun (WGS) entry which is preliminary data.</text>
</comment>
<dbReference type="RefSeq" id="WP_067560413.1">
    <property type="nucleotide sequence ID" value="NZ_LSUQ01000001.1"/>
</dbReference>
<sequence length="115" mass="13036">MKSKTGDDWERKKAGEIVTKRFTIDDVAGMFQVRKEDVRVALVRLQEMRSLSAETFFYAGEAARIAPSDLDRIRRELGALKEAPIKDETASQRGTRRIIRKTVRLAAEEDSPPDA</sequence>
<protein>
    <submittedName>
        <fullName evidence="1">Uncharacterized protein</fullName>
    </submittedName>
</protein>
<organism evidence="1 2">
    <name type="scientific">Ferroacidibacillus organovorans</name>
    <dbReference type="NCBI Taxonomy" id="1765683"/>
    <lineage>
        <taxon>Bacteria</taxon>
        <taxon>Bacillati</taxon>
        <taxon>Bacillota</taxon>
        <taxon>Bacilli</taxon>
        <taxon>Bacillales</taxon>
        <taxon>Alicyclobacillaceae</taxon>
        <taxon>Ferroacidibacillus</taxon>
    </lineage>
</organism>